<comment type="similarity">
    <text evidence="2">Belongs to the autoinducer-2 exporter (AI-2E) (TC 2.A.86) family.</text>
</comment>
<dbReference type="Pfam" id="PF01594">
    <property type="entry name" value="AI-2E_transport"/>
    <property type="match status" value="1"/>
</dbReference>
<evidence type="ECO:0000256" key="7">
    <source>
        <dbReference type="ARBA" id="ARBA00023136"/>
    </source>
</evidence>
<evidence type="ECO:0000256" key="1">
    <source>
        <dbReference type="ARBA" id="ARBA00004651"/>
    </source>
</evidence>
<feature type="transmembrane region" description="Helical" evidence="9">
    <location>
        <begin position="269"/>
        <end position="291"/>
    </location>
</feature>
<sequence>MKRSSLTALFNQLKSVVVVLEFLVLTVLILYIGKSLFISLGFAFLISIVLYPLCQWFENKGVPRTLAISIPFFFLLSLFVGLGYLLFTYVLNVVSELDNMKLKLQELLQQLNLTVSENLGFNAEKQTEILQNFIDDLGGNLVGESGGTVLTLSENLFFMIMIPIFAFLILLYRHKLTNALYSLFPSNNRNDLYKMISETVTTYYSFIKGMLLIYLIVGILNSIGLAVIGVPNPILFGFIVSVFTFIPYFGIIIASLLPITVAWITFDSVWYPVAVVAWFTIVQILEAYLIFPIIIGKRLQVNILVMFIMIILGGMLWGAAGMILFIPIVSLLKIMADKSDQLKFISELLNE</sequence>
<dbReference type="OrthoDB" id="9793390at2"/>
<reference evidence="10 11" key="1">
    <citation type="submission" date="2019-06" db="EMBL/GenBank/DDBJ databases">
        <title>Flavobacteriaceae Paucihalobacterium erythroidium CWB-1, complete genome.</title>
        <authorList>
            <person name="Wu S."/>
        </authorList>
    </citation>
    <scope>NUCLEOTIDE SEQUENCE [LARGE SCALE GENOMIC DNA]</scope>
    <source>
        <strain evidence="10 11">CWB-1</strain>
    </source>
</reference>
<dbReference type="InterPro" id="IPR002549">
    <property type="entry name" value="AI-2E-like"/>
</dbReference>
<evidence type="ECO:0000256" key="3">
    <source>
        <dbReference type="ARBA" id="ARBA00022448"/>
    </source>
</evidence>
<keyword evidence="11" id="KW-1185">Reference proteome</keyword>
<dbReference type="RefSeq" id="WP_140989692.1">
    <property type="nucleotide sequence ID" value="NZ_VHIQ01000003.1"/>
</dbReference>
<evidence type="ECO:0000256" key="6">
    <source>
        <dbReference type="ARBA" id="ARBA00022989"/>
    </source>
</evidence>
<dbReference type="EMBL" id="VHIQ01000003">
    <property type="protein sequence ID" value="TPV33826.1"/>
    <property type="molecule type" value="Genomic_DNA"/>
</dbReference>
<comment type="subcellular location">
    <subcellularLocation>
        <location evidence="1">Cell membrane</location>
        <topology evidence="1">Multi-pass membrane protein</topology>
    </subcellularLocation>
</comment>
<accession>A0A506PIY8</accession>
<comment type="caution">
    <text evidence="10">The sequence shown here is derived from an EMBL/GenBank/DDBJ whole genome shotgun (WGS) entry which is preliminary data.</text>
</comment>
<name>A0A506PIY8_9FLAO</name>
<feature type="transmembrane region" description="Helical" evidence="9">
    <location>
        <begin position="156"/>
        <end position="172"/>
    </location>
</feature>
<evidence type="ECO:0000256" key="4">
    <source>
        <dbReference type="ARBA" id="ARBA00022475"/>
    </source>
</evidence>
<protein>
    <submittedName>
        <fullName evidence="10">AI-2E family transporter</fullName>
    </submittedName>
</protein>
<evidence type="ECO:0000256" key="8">
    <source>
        <dbReference type="SAM" id="Coils"/>
    </source>
</evidence>
<feature type="transmembrane region" description="Helical" evidence="9">
    <location>
        <begin position="234"/>
        <end position="257"/>
    </location>
</feature>
<organism evidence="10 11">
    <name type="scientific">Paucihalobacter ruber</name>
    <dbReference type="NCBI Taxonomy" id="2567861"/>
    <lineage>
        <taxon>Bacteria</taxon>
        <taxon>Pseudomonadati</taxon>
        <taxon>Bacteroidota</taxon>
        <taxon>Flavobacteriia</taxon>
        <taxon>Flavobacteriales</taxon>
        <taxon>Flavobacteriaceae</taxon>
        <taxon>Paucihalobacter</taxon>
    </lineage>
</organism>
<evidence type="ECO:0000313" key="10">
    <source>
        <dbReference type="EMBL" id="TPV33826.1"/>
    </source>
</evidence>
<feature type="transmembrane region" description="Helical" evidence="9">
    <location>
        <begin position="12"/>
        <end position="31"/>
    </location>
</feature>
<dbReference type="AlphaFoldDB" id="A0A506PIY8"/>
<keyword evidence="5 9" id="KW-0812">Transmembrane</keyword>
<evidence type="ECO:0000256" key="2">
    <source>
        <dbReference type="ARBA" id="ARBA00009773"/>
    </source>
</evidence>
<gene>
    <name evidence="10" type="ORF">FJ651_06620</name>
</gene>
<keyword evidence="3" id="KW-0813">Transport</keyword>
<evidence type="ECO:0000256" key="9">
    <source>
        <dbReference type="SAM" id="Phobius"/>
    </source>
</evidence>
<keyword evidence="6 9" id="KW-1133">Transmembrane helix</keyword>
<feature type="transmembrane region" description="Helical" evidence="9">
    <location>
        <begin position="37"/>
        <end position="54"/>
    </location>
</feature>
<keyword evidence="7 9" id="KW-0472">Membrane</keyword>
<feature type="transmembrane region" description="Helical" evidence="9">
    <location>
        <begin position="66"/>
        <end position="91"/>
    </location>
</feature>
<evidence type="ECO:0000256" key="5">
    <source>
        <dbReference type="ARBA" id="ARBA00022692"/>
    </source>
</evidence>
<dbReference type="PANTHER" id="PTHR21716:SF53">
    <property type="entry name" value="PERMEASE PERM-RELATED"/>
    <property type="match status" value="1"/>
</dbReference>
<feature type="coiled-coil region" evidence="8">
    <location>
        <begin position="90"/>
        <end position="117"/>
    </location>
</feature>
<dbReference type="Proteomes" id="UP000317332">
    <property type="component" value="Unassembled WGS sequence"/>
</dbReference>
<evidence type="ECO:0000313" key="11">
    <source>
        <dbReference type="Proteomes" id="UP000317332"/>
    </source>
</evidence>
<dbReference type="GO" id="GO:0005886">
    <property type="term" value="C:plasma membrane"/>
    <property type="evidence" value="ECO:0007669"/>
    <property type="project" value="UniProtKB-SubCell"/>
</dbReference>
<feature type="transmembrane region" description="Helical" evidence="9">
    <location>
        <begin position="211"/>
        <end position="228"/>
    </location>
</feature>
<proteinExistence type="inferred from homology"/>
<keyword evidence="4" id="KW-1003">Cell membrane</keyword>
<dbReference type="PANTHER" id="PTHR21716">
    <property type="entry name" value="TRANSMEMBRANE PROTEIN"/>
    <property type="match status" value="1"/>
</dbReference>
<dbReference type="GO" id="GO:0055085">
    <property type="term" value="P:transmembrane transport"/>
    <property type="evidence" value="ECO:0007669"/>
    <property type="project" value="TreeGrafter"/>
</dbReference>
<keyword evidence="8" id="KW-0175">Coiled coil</keyword>
<feature type="transmembrane region" description="Helical" evidence="9">
    <location>
        <begin position="303"/>
        <end position="332"/>
    </location>
</feature>